<dbReference type="InterPro" id="IPR003112">
    <property type="entry name" value="Olfac-like_dom"/>
</dbReference>
<feature type="region of interest" description="Disordered" evidence="4">
    <location>
        <begin position="118"/>
        <end position="174"/>
    </location>
</feature>
<evidence type="ECO:0000256" key="2">
    <source>
        <dbReference type="ARBA" id="ARBA00022525"/>
    </source>
</evidence>
<keyword evidence="5" id="KW-1133">Transmembrane helix</keyword>
<evidence type="ECO:0000256" key="4">
    <source>
        <dbReference type="SAM" id="MobiDB-lite"/>
    </source>
</evidence>
<dbReference type="SMART" id="SM00284">
    <property type="entry name" value="OLF"/>
    <property type="match status" value="1"/>
</dbReference>
<accession>A0A914WVU2</accession>
<keyword evidence="5" id="KW-0812">Transmembrane</keyword>
<feature type="compositionally biased region" description="Basic and acidic residues" evidence="4">
    <location>
        <begin position="142"/>
        <end position="151"/>
    </location>
</feature>
<dbReference type="Proteomes" id="UP000887566">
    <property type="component" value="Unplaced"/>
</dbReference>
<evidence type="ECO:0000313" key="7">
    <source>
        <dbReference type="Proteomes" id="UP000887566"/>
    </source>
</evidence>
<keyword evidence="5" id="KW-0472">Membrane</keyword>
<feature type="compositionally biased region" description="Polar residues" evidence="4">
    <location>
        <begin position="152"/>
        <end position="170"/>
    </location>
</feature>
<sequence length="510" mass="57288">MARSVEGCGCRRHLVVVYTVQSALLLIFALLYWSICLDLSAIRTDLRVARAQTEQLERFITAPKTRERRDASSQYYHVDQGMNDALVIGGAVHIEEPKLLLPIYAKVSQGTLEALCPKSNNANEQHPPCPCGSESEQGANGDSKRTEKKQQSAEINATEAPSSSETDSQGSLSSTASRTTAAAAAIVAFSSVSLLATHDAGKSIESTITTPATRRKQTSSESKETRKGMMDRRKLHKRIGRRKKKCTIVDVGAPATLTIRMTYYGAWMADSMAPDERTLEKIYLTEHYMGTELLEYSNATQLVNGLNNAIYSLPDITFDGTNHIVYNGSFYFHRTGTDKVVRYELLTGRSTERSIKNANHRGETYLYLSNESYSYLDLAADENGLWLLYRRQGRGYLTVAKLDPWTLEKLAKWNLQKIRPKQLVNAFVACGVVYAVGQTDDGKALKVVATYDLYKQRYEKPNQQLIWKTPHNRVKMIEYDWPRAAINVYDYGNIYSLKLKMANSLSSENY</sequence>
<proteinExistence type="predicted"/>
<evidence type="ECO:0000256" key="3">
    <source>
        <dbReference type="PROSITE-ProRule" id="PRU00446"/>
    </source>
</evidence>
<keyword evidence="7" id="KW-1185">Reference proteome</keyword>
<keyword evidence="2" id="KW-0964">Secreted</keyword>
<evidence type="ECO:0000313" key="8">
    <source>
        <dbReference type="WBParaSite" id="PSAMB.scaffold545size47667.g6874.t1"/>
    </source>
</evidence>
<feature type="region of interest" description="Disordered" evidence="4">
    <location>
        <begin position="205"/>
        <end position="236"/>
    </location>
</feature>
<organism evidence="7 8">
    <name type="scientific">Plectus sambesii</name>
    <dbReference type="NCBI Taxonomy" id="2011161"/>
    <lineage>
        <taxon>Eukaryota</taxon>
        <taxon>Metazoa</taxon>
        <taxon>Ecdysozoa</taxon>
        <taxon>Nematoda</taxon>
        <taxon>Chromadorea</taxon>
        <taxon>Plectida</taxon>
        <taxon>Plectina</taxon>
        <taxon>Plectoidea</taxon>
        <taxon>Plectidae</taxon>
        <taxon>Plectus</taxon>
    </lineage>
</organism>
<comment type="subcellular location">
    <subcellularLocation>
        <location evidence="1">Secreted</location>
    </subcellularLocation>
</comment>
<evidence type="ECO:0000256" key="1">
    <source>
        <dbReference type="ARBA" id="ARBA00004613"/>
    </source>
</evidence>
<feature type="compositionally biased region" description="Basic and acidic residues" evidence="4">
    <location>
        <begin position="221"/>
        <end position="232"/>
    </location>
</feature>
<dbReference type="InterPro" id="IPR050605">
    <property type="entry name" value="Olfactomedin-like_domain"/>
</dbReference>
<feature type="domain" description="Olfactomedin-like" evidence="6">
    <location>
        <begin position="245"/>
        <end position="503"/>
    </location>
</feature>
<dbReference type="WBParaSite" id="PSAMB.scaffold545size47667.g6874.t1">
    <property type="protein sequence ID" value="PSAMB.scaffold545size47667.g6874.t1"/>
    <property type="gene ID" value="PSAMB.scaffold545size47667.g6874"/>
</dbReference>
<evidence type="ECO:0000256" key="5">
    <source>
        <dbReference type="SAM" id="Phobius"/>
    </source>
</evidence>
<dbReference type="PANTHER" id="PTHR23192:SF85">
    <property type="entry name" value="GLIOMEDIN"/>
    <property type="match status" value="1"/>
</dbReference>
<reference evidence="8" key="1">
    <citation type="submission" date="2022-11" db="UniProtKB">
        <authorList>
            <consortium name="WormBaseParasite"/>
        </authorList>
    </citation>
    <scope>IDENTIFICATION</scope>
</reference>
<evidence type="ECO:0000259" key="6">
    <source>
        <dbReference type="PROSITE" id="PS51132"/>
    </source>
</evidence>
<comment type="caution">
    <text evidence="3">Lacks conserved residue(s) required for the propagation of feature annotation.</text>
</comment>
<dbReference type="GO" id="GO:0005615">
    <property type="term" value="C:extracellular space"/>
    <property type="evidence" value="ECO:0007669"/>
    <property type="project" value="TreeGrafter"/>
</dbReference>
<dbReference type="PROSITE" id="PS51132">
    <property type="entry name" value="OLF"/>
    <property type="match status" value="1"/>
</dbReference>
<name>A0A914WVU2_9BILA</name>
<dbReference type="GO" id="GO:0007165">
    <property type="term" value="P:signal transduction"/>
    <property type="evidence" value="ECO:0007669"/>
    <property type="project" value="TreeGrafter"/>
</dbReference>
<dbReference type="AlphaFoldDB" id="A0A914WVU2"/>
<dbReference type="PANTHER" id="PTHR23192">
    <property type="entry name" value="OLFACTOMEDIN-RELATED"/>
    <property type="match status" value="1"/>
</dbReference>
<protein>
    <submittedName>
        <fullName evidence="8">Olfactomedin-like domain-containing protein</fullName>
    </submittedName>
</protein>
<feature type="transmembrane region" description="Helical" evidence="5">
    <location>
        <begin position="12"/>
        <end position="35"/>
    </location>
</feature>
<dbReference type="Pfam" id="PF02191">
    <property type="entry name" value="OLF"/>
    <property type="match status" value="1"/>
</dbReference>